<evidence type="ECO:0000256" key="2">
    <source>
        <dbReference type="ARBA" id="ARBA00023125"/>
    </source>
</evidence>
<sequence length="419" mass="45865">MPTLQDLTYQGTVRRQAGDLAAAAESVLECHRLLDDLEDDAVLELGPGLVALRADWALTSTLHGDEELALRGWERTWDQAERFELSDDAQQAAAAVAVVHALNGDRRYATMWLERVDPSPSGPAAPLASVARASLALDELDFARAELELAAAEPLSTTERWATLAFVDARLAVMQGHETSGMARLRATCLAHYPKQWSGGANWQLIDSATLLLDRIGSRSTRKDSRGSAVTEDADLVCALRAVEDDDLDTARAVAEDNLEREPVSLRTTAGMQLLLALTTPDEDAAAALTDAAIETIRSERLYYLLPRFPYEIIQTRAAGHDDLVPHLSDDYDPATRRTTLTKREREILWYISQGYRFEQIAAAEYISVNTVKSHAKKLYRRIDVNSRASAADYAEANPADPLPPSDATTDPATADAAI</sequence>
<dbReference type="CDD" id="cd06170">
    <property type="entry name" value="LuxR_C_like"/>
    <property type="match status" value="1"/>
</dbReference>
<dbReference type="GO" id="GO:0003677">
    <property type="term" value="F:DNA binding"/>
    <property type="evidence" value="ECO:0007669"/>
    <property type="project" value="UniProtKB-KW"/>
</dbReference>
<evidence type="ECO:0000256" key="4">
    <source>
        <dbReference type="SAM" id="MobiDB-lite"/>
    </source>
</evidence>
<dbReference type="RefSeq" id="WP_259525972.1">
    <property type="nucleotide sequence ID" value="NZ_JANLCK010000003.1"/>
</dbReference>
<dbReference type="Proteomes" id="UP001165587">
    <property type="component" value="Unassembled WGS sequence"/>
</dbReference>
<dbReference type="AlphaFoldDB" id="A0AA42BTR3"/>
<dbReference type="GO" id="GO:0006355">
    <property type="term" value="P:regulation of DNA-templated transcription"/>
    <property type="evidence" value="ECO:0007669"/>
    <property type="project" value="InterPro"/>
</dbReference>
<dbReference type="PANTHER" id="PTHR44688:SF25">
    <property type="entry name" value="HTH LUXR-TYPE DOMAIN-CONTAINING PROTEIN"/>
    <property type="match status" value="1"/>
</dbReference>
<dbReference type="PRINTS" id="PR00038">
    <property type="entry name" value="HTHLUXR"/>
</dbReference>
<feature type="region of interest" description="Disordered" evidence="4">
    <location>
        <begin position="395"/>
        <end position="419"/>
    </location>
</feature>
<organism evidence="6 7">
    <name type="scientific">Herbiconiux oxytropis</name>
    <dbReference type="NCBI Taxonomy" id="2970915"/>
    <lineage>
        <taxon>Bacteria</taxon>
        <taxon>Bacillati</taxon>
        <taxon>Actinomycetota</taxon>
        <taxon>Actinomycetes</taxon>
        <taxon>Micrococcales</taxon>
        <taxon>Microbacteriaceae</taxon>
        <taxon>Herbiconiux</taxon>
    </lineage>
</organism>
<dbReference type="InterPro" id="IPR016032">
    <property type="entry name" value="Sig_transdc_resp-reg_C-effctor"/>
</dbReference>
<keyword evidence="3" id="KW-0804">Transcription</keyword>
<evidence type="ECO:0000256" key="1">
    <source>
        <dbReference type="ARBA" id="ARBA00023015"/>
    </source>
</evidence>
<dbReference type="EMBL" id="JANLCK010000003">
    <property type="protein sequence ID" value="MCS5725466.1"/>
    <property type="molecule type" value="Genomic_DNA"/>
</dbReference>
<dbReference type="SUPFAM" id="SSF46894">
    <property type="entry name" value="C-terminal effector domain of the bipartite response regulators"/>
    <property type="match status" value="1"/>
</dbReference>
<keyword evidence="1" id="KW-0805">Transcription regulation</keyword>
<accession>A0AA42BTR3</accession>
<keyword evidence="7" id="KW-1185">Reference proteome</keyword>
<name>A0AA42BTR3_9MICO</name>
<dbReference type="Gene3D" id="1.10.10.10">
    <property type="entry name" value="Winged helix-like DNA-binding domain superfamily/Winged helix DNA-binding domain"/>
    <property type="match status" value="1"/>
</dbReference>
<evidence type="ECO:0000256" key="3">
    <source>
        <dbReference type="ARBA" id="ARBA00023163"/>
    </source>
</evidence>
<dbReference type="PANTHER" id="PTHR44688">
    <property type="entry name" value="DNA-BINDING TRANSCRIPTIONAL ACTIVATOR DEVR_DOSR"/>
    <property type="match status" value="1"/>
</dbReference>
<feature type="compositionally biased region" description="Low complexity" evidence="4">
    <location>
        <begin position="406"/>
        <end position="419"/>
    </location>
</feature>
<evidence type="ECO:0000313" key="7">
    <source>
        <dbReference type="Proteomes" id="UP001165587"/>
    </source>
</evidence>
<comment type="caution">
    <text evidence="6">The sequence shown here is derived from an EMBL/GenBank/DDBJ whole genome shotgun (WGS) entry which is preliminary data.</text>
</comment>
<reference evidence="6" key="1">
    <citation type="submission" date="2022-08" db="EMBL/GenBank/DDBJ databases">
        <authorList>
            <person name="Deng Y."/>
            <person name="Han X.-F."/>
            <person name="Zhang Y.-Q."/>
        </authorList>
    </citation>
    <scope>NUCLEOTIDE SEQUENCE</scope>
    <source>
        <strain evidence="6">CPCC 203407</strain>
    </source>
</reference>
<dbReference type="InterPro" id="IPR036388">
    <property type="entry name" value="WH-like_DNA-bd_sf"/>
</dbReference>
<feature type="domain" description="HTH luxR-type" evidence="5">
    <location>
        <begin position="334"/>
        <end position="399"/>
    </location>
</feature>
<dbReference type="PROSITE" id="PS50043">
    <property type="entry name" value="HTH_LUXR_2"/>
    <property type="match status" value="1"/>
</dbReference>
<evidence type="ECO:0000313" key="6">
    <source>
        <dbReference type="EMBL" id="MCS5725466.1"/>
    </source>
</evidence>
<dbReference type="InterPro" id="IPR000792">
    <property type="entry name" value="Tscrpt_reg_LuxR_C"/>
</dbReference>
<evidence type="ECO:0000259" key="5">
    <source>
        <dbReference type="PROSITE" id="PS50043"/>
    </source>
</evidence>
<dbReference type="SMART" id="SM00421">
    <property type="entry name" value="HTH_LUXR"/>
    <property type="match status" value="1"/>
</dbReference>
<dbReference type="Pfam" id="PF00196">
    <property type="entry name" value="GerE"/>
    <property type="match status" value="1"/>
</dbReference>
<gene>
    <name evidence="6" type="ORF">N1028_06105</name>
</gene>
<protein>
    <submittedName>
        <fullName evidence="6">LuxR C-terminal-related transcriptional regulator</fullName>
    </submittedName>
</protein>
<keyword evidence="2" id="KW-0238">DNA-binding</keyword>
<proteinExistence type="predicted"/>